<keyword evidence="2" id="KW-0808">Transferase</keyword>
<gene>
    <name evidence="2" type="ORF">Fot_39494</name>
</gene>
<protein>
    <submittedName>
        <fullName evidence="2">Protein kinase domain-containing protein</fullName>
    </submittedName>
</protein>
<accession>A0ABD1S4W2</accession>
<dbReference type="GO" id="GO:0016020">
    <property type="term" value="C:membrane"/>
    <property type="evidence" value="ECO:0007669"/>
    <property type="project" value="UniProtKB-SubCell"/>
</dbReference>
<dbReference type="PANTHER" id="PTHR48006">
    <property type="entry name" value="LEUCINE-RICH REPEAT-CONTAINING PROTEIN DDB_G0281931-RELATED"/>
    <property type="match status" value="1"/>
</dbReference>
<keyword evidence="2" id="KW-0418">Kinase</keyword>
<dbReference type="Gene3D" id="1.10.510.10">
    <property type="entry name" value="Transferase(Phosphotransferase) domain 1"/>
    <property type="match status" value="1"/>
</dbReference>
<name>A0ABD1S4W2_9LAMI</name>
<dbReference type="InterPro" id="IPR051824">
    <property type="entry name" value="LRR_Rcpt-Like_S/T_Kinase"/>
</dbReference>
<dbReference type="Proteomes" id="UP001604277">
    <property type="component" value="Unassembled WGS sequence"/>
</dbReference>
<keyword evidence="3" id="KW-1185">Reference proteome</keyword>
<dbReference type="InterPro" id="IPR011009">
    <property type="entry name" value="Kinase-like_dom_sf"/>
</dbReference>
<dbReference type="AlphaFoldDB" id="A0ABD1S4W2"/>
<evidence type="ECO:0000313" key="2">
    <source>
        <dbReference type="EMBL" id="KAL2495737.1"/>
    </source>
</evidence>
<dbReference type="GO" id="GO:0016301">
    <property type="term" value="F:kinase activity"/>
    <property type="evidence" value="ECO:0007669"/>
    <property type="project" value="UniProtKB-KW"/>
</dbReference>
<organism evidence="2 3">
    <name type="scientific">Forsythia ovata</name>
    <dbReference type="NCBI Taxonomy" id="205694"/>
    <lineage>
        <taxon>Eukaryota</taxon>
        <taxon>Viridiplantae</taxon>
        <taxon>Streptophyta</taxon>
        <taxon>Embryophyta</taxon>
        <taxon>Tracheophyta</taxon>
        <taxon>Spermatophyta</taxon>
        <taxon>Magnoliopsida</taxon>
        <taxon>eudicotyledons</taxon>
        <taxon>Gunneridae</taxon>
        <taxon>Pentapetalae</taxon>
        <taxon>asterids</taxon>
        <taxon>lamiids</taxon>
        <taxon>Lamiales</taxon>
        <taxon>Oleaceae</taxon>
        <taxon>Forsythieae</taxon>
        <taxon>Forsythia</taxon>
    </lineage>
</organism>
<sequence>MIAHASILLRNMLCVVTLLRRLMYLVRPRLRSIKVRVDNDCSCSEYLAPEYAMRRYLTEKADVFGFGVALEITSGRANSDSSLEEDIYLLEWAVYYSLEPIHMKHFVSYS</sequence>
<proteinExistence type="predicted"/>
<dbReference type="SUPFAM" id="SSF56112">
    <property type="entry name" value="Protein kinase-like (PK-like)"/>
    <property type="match status" value="1"/>
</dbReference>
<comment type="subcellular location">
    <subcellularLocation>
        <location evidence="1">Membrane</location>
        <topology evidence="1">Single-pass type I membrane protein</topology>
    </subcellularLocation>
</comment>
<reference evidence="3" key="1">
    <citation type="submission" date="2024-07" db="EMBL/GenBank/DDBJ databases">
        <title>Two chromosome-level genome assemblies of Korean endemic species Abeliophyllum distichum and Forsythia ovata (Oleaceae).</title>
        <authorList>
            <person name="Jang H."/>
        </authorList>
    </citation>
    <scope>NUCLEOTIDE SEQUENCE [LARGE SCALE GENOMIC DNA]</scope>
</reference>
<evidence type="ECO:0000256" key="1">
    <source>
        <dbReference type="ARBA" id="ARBA00004479"/>
    </source>
</evidence>
<comment type="caution">
    <text evidence="2">The sequence shown here is derived from an EMBL/GenBank/DDBJ whole genome shotgun (WGS) entry which is preliminary data.</text>
</comment>
<evidence type="ECO:0000313" key="3">
    <source>
        <dbReference type="Proteomes" id="UP001604277"/>
    </source>
</evidence>
<dbReference type="PANTHER" id="PTHR48006:SF34">
    <property type="entry name" value="OS08G0203700 PROTEIN"/>
    <property type="match status" value="1"/>
</dbReference>
<dbReference type="EMBL" id="JBFOLJ010000011">
    <property type="protein sequence ID" value="KAL2495737.1"/>
    <property type="molecule type" value="Genomic_DNA"/>
</dbReference>